<name>F0RY43_SPHGB</name>
<dbReference type="GO" id="GO:0006419">
    <property type="term" value="P:alanyl-tRNA aminoacylation"/>
    <property type="evidence" value="ECO:0007669"/>
    <property type="project" value="InterPro"/>
</dbReference>
<dbReference type="PANTHER" id="PTHR43462:SF1">
    <property type="entry name" value="ALANYL-TRNA EDITING PROTEIN AARSD1"/>
    <property type="match status" value="1"/>
</dbReference>
<evidence type="ECO:0000259" key="5">
    <source>
        <dbReference type="PROSITE" id="PS50860"/>
    </source>
</evidence>
<dbReference type="InterPro" id="IPR018163">
    <property type="entry name" value="Thr/Ala-tRNA-synth_IIc_edit"/>
</dbReference>
<sequence>MHSYPLYYKQPYQKTHAATIVDIVDGALVLDSTICYPEGGGQSGDIGTISGVTLLNTTKDDDHTIYHHVAEHSFVVGAQVGIVLDWNHRYHYMQMHTAQHVASGLLFTHFSIQTVSVHQGERILTIETDAVAIEPSLCYQLEDLVNDVVRQNHPVHYEVHTQSSAQTLGLRRSIKVEGDGVRLVVVEQVDTVACGGLHVGNTSEIEFFHYAGQEKIRGHIRLIFTVGALAKEEIRKVENVAAELGVLFSAPLQDLVDAAKAVVSSAVQLKSELRKAQQLLAKLSLASLVAEAELVASVPVVYWKIPQEIEMKDVPQAFTEYDELVLCAAKESDGQLSWLVGLQGKATGLLDFPAKKPALLAAIQGKGGGKAPLYQGSAKADCDTFFAAFGALLK</sequence>
<keyword evidence="4" id="KW-0862">Zinc</keyword>
<gene>
    <name evidence="6" type="ordered locus">SpiBuddy_0640</name>
</gene>
<dbReference type="KEGG" id="sbu:SpiBuddy_0640"/>
<evidence type="ECO:0000256" key="4">
    <source>
        <dbReference type="ARBA" id="ARBA00022833"/>
    </source>
</evidence>
<dbReference type="PANTHER" id="PTHR43462">
    <property type="entry name" value="ALANYL-TRNA EDITING PROTEIN"/>
    <property type="match status" value="1"/>
</dbReference>
<dbReference type="AlphaFoldDB" id="F0RY43"/>
<evidence type="ECO:0000256" key="3">
    <source>
        <dbReference type="ARBA" id="ARBA00022723"/>
    </source>
</evidence>
<dbReference type="RefSeq" id="WP_013606320.1">
    <property type="nucleotide sequence ID" value="NC_015152.1"/>
</dbReference>
<dbReference type="PROSITE" id="PS50860">
    <property type="entry name" value="AA_TRNA_LIGASE_II_ALA"/>
    <property type="match status" value="1"/>
</dbReference>
<keyword evidence="3" id="KW-0479">Metal-binding</keyword>
<dbReference type="eggNOG" id="COG2872">
    <property type="taxonomic scope" value="Bacteria"/>
</dbReference>
<dbReference type="InterPro" id="IPR012947">
    <property type="entry name" value="tRNA_SAD"/>
</dbReference>
<dbReference type="InterPro" id="IPR051335">
    <property type="entry name" value="Alanyl-tRNA_Editing_Enzymes"/>
</dbReference>
<dbReference type="GO" id="GO:0005737">
    <property type="term" value="C:cytoplasm"/>
    <property type="evidence" value="ECO:0007669"/>
    <property type="project" value="UniProtKB-SubCell"/>
</dbReference>
<evidence type="ECO:0000256" key="2">
    <source>
        <dbReference type="ARBA" id="ARBA00004496"/>
    </source>
</evidence>
<dbReference type="Proteomes" id="UP000008466">
    <property type="component" value="Chromosome"/>
</dbReference>
<dbReference type="InterPro" id="IPR009000">
    <property type="entry name" value="Transl_B-barrel_sf"/>
</dbReference>
<comment type="subcellular location">
    <subcellularLocation>
        <location evidence="2">Cytoplasm</location>
    </subcellularLocation>
</comment>
<comment type="cofactor">
    <cofactor evidence="1">
        <name>Zn(2+)</name>
        <dbReference type="ChEBI" id="CHEBI:29105"/>
    </cofactor>
</comment>
<dbReference type="GO" id="GO:0005524">
    <property type="term" value="F:ATP binding"/>
    <property type="evidence" value="ECO:0007669"/>
    <property type="project" value="InterPro"/>
</dbReference>
<evidence type="ECO:0000256" key="1">
    <source>
        <dbReference type="ARBA" id="ARBA00001947"/>
    </source>
</evidence>
<protein>
    <submittedName>
        <fullName evidence="6">Alanyl-tRNA synthetase, class IIc</fullName>
    </submittedName>
</protein>
<proteinExistence type="predicted"/>
<feature type="domain" description="Alanyl-transfer RNA synthetases family profile" evidence="5">
    <location>
        <begin position="1"/>
        <end position="226"/>
    </location>
</feature>
<dbReference type="EMBL" id="CP002541">
    <property type="protein sequence ID" value="ADY12467.1"/>
    <property type="molecule type" value="Genomic_DNA"/>
</dbReference>
<dbReference type="OrthoDB" id="9812949at2"/>
<keyword evidence="6" id="KW-0436">Ligase</keyword>
<dbReference type="GO" id="GO:0046872">
    <property type="term" value="F:metal ion binding"/>
    <property type="evidence" value="ECO:0007669"/>
    <property type="project" value="UniProtKB-KW"/>
</dbReference>
<keyword evidence="7" id="KW-1185">Reference proteome</keyword>
<dbReference type="Gene3D" id="2.40.30.130">
    <property type="match status" value="1"/>
</dbReference>
<dbReference type="GO" id="GO:0003676">
    <property type="term" value="F:nucleic acid binding"/>
    <property type="evidence" value="ECO:0007669"/>
    <property type="project" value="InterPro"/>
</dbReference>
<evidence type="ECO:0000313" key="6">
    <source>
        <dbReference type="EMBL" id="ADY12467.1"/>
    </source>
</evidence>
<dbReference type="InterPro" id="IPR018165">
    <property type="entry name" value="Ala-tRNA-synth_IIc_core"/>
</dbReference>
<dbReference type="SUPFAM" id="SSF55186">
    <property type="entry name" value="ThrRS/AlaRS common domain"/>
    <property type="match status" value="1"/>
</dbReference>
<dbReference type="Gene3D" id="3.30.980.10">
    <property type="entry name" value="Threonyl-trna Synthetase, Chain A, domain 2"/>
    <property type="match status" value="1"/>
</dbReference>
<dbReference type="GO" id="GO:0004813">
    <property type="term" value="F:alanine-tRNA ligase activity"/>
    <property type="evidence" value="ECO:0007669"/>
    <property type="project" value="InterPro"/>
</dbReference>
<dbReference type="SMART" id="SM00863">
    <property type="entry name" value="tRNA_SAD"/>
    <property type="match status" value="1"/>
</dbReference>
<organism evidence="6 7">
    <name type="scientific">Sphaerochaeta globosa (strain ATCC BAA-1886 / DSM 22777 / Buddy)</name>
    <name type="common">Spirochaeta sp. (strain Buddy)</name>
    <dbReference type="NCBI Taxonomy" id="158189"/>
    <lineage>
        <taxon>Bacteria</taxon>
        <taxon>Pseudomonadati</taxon>
        <taxon>Spirochaetota</taxon>
        <taxon>Spirochaetia</taxon>
        <taxon>Spirochaetales</taxon>
        <taxon>Sphaerochaetaceae</taxon>
        <taxon>Sphaerochaeta</taxon>
    </lineage>
</organism>
<accession>F0RY43</accession>
<reference evidence="7" key="1">
    <citation type="submission" date="2011-02" db="EMBL/GenBank/DDBJ databases">
        <title>Complete sequence of Spirochaeta sp. Buddy.</title>
        <authorList>
            <person name="Lucas S."/>
            <person name="Copeland A."/>
            <person name="Lapidus A."/>
            <person name="Cheng J.-F."/>
            <person name="Goodwin L."/>
            <person name="Pitluck S."/>
            <person name="Zeytun A."/>
            <person name="Detter J.C."/>
            <person name="Han C."/>
            <person name="Tapia R."/>
            <person name="Land M."/>
            <person name="Hauser L."/>
            <person name="Kyrpides N."/>
            <person name="Ivanova N."/>
            <person name="Mikhailova N."/>
            <person name="Pagani I."/>
            <person name="Ritalahti K.M."/>
            <person name="Loeffler F.E."/>
            <person name="Woyke T."/>
        </authorList>
    </citation>
    <scope>NUCLEOTIDE SEQUENCE [LARGE SCALE GENOMIC DNA]</scope>
    <source>
        <strain evidence="7">ATCC BAA-1886 / DSM 22777 / Buddy</strain>
    </source>
</reference>
<keyword evidence="6" id="KW-0030">Aminoacyl-tRNA synthetase</keyword>
<dbReference type="SUPFAM" id="SSF50447">
    <property type="entry name" value="Translation proteins"/>
    <property type="match status" value="1"/>
</dbReference>
<dbReference type="GO" id="GO:0002161">
    <property type="term" value="F:aminoacyl-tRNA deacylase activity"/>
    <property type="evidence" value="ECO:0007669"/>
    <property type="project" value="UniProtKB-ARBA"/>
</dbReference>
<dbReference type="STRING" id="158189.SpiBuddy_0640"/>
<evidence type="ECO:0000313" key="7">
    <source>
        <dbReference type="Proteomes" id="UP000008466"/>
    </source>
</evidence>
<dbReference type="HOGENOM" id="CLU_004485_7_2_12"/>
<dbReference type="Pfam" id="PF07973">
    <property type="entry name" value="tRNA_SAD"/>
    <property type="match status" value="1"/>
</dbReference>